<name>A0A316U986_9BASI</name>
<proteinExistence type="predicted"/>
<reference evidence="1 2" key="1">
    <citation type="journal article" date="2018" name="Mol. Biol. Evol.">
        <title>Broad Genomic Sampling Reveals a Smut Pathogenic Ancestry of the Fungal Clade Ustilaginomycotina.</title>
        <authorList>
            <person name="Kijpornyongpan T."/>
            <person name="Mondo S.J."/>
            <person name="Barry K."/>
            <person name="Sandor L."/>
            <person name="Lee J."/>
            <person name="Lipzen A."/>
            <person name="Pangilinan J."/>
            <person name="LaButti K."/>
            <person name="Hainaut M."/>
            <person name="Henrissat B."/>
            <person name="Grigoriev I.V."/>
            <person name="Spatafora J.W."/>
            <person name="Aime M.C."/>
        </authorList>
    </citation>
    <scope>NUCLEOTIDE SEQUENCE [LARGE SCALE GENOMIC DNA]</scope>
    <source>
        <strain evidence="1 2">MCA 4718</strain>
    </source>
</reference>
<evidence type="ECO:0000313" key="2">
    <source>
        <dbReference type="Proteomes" id="UP000245942"/>
    </source>
</evidence>
<evidence type="ECO:0000313" key="1">
    <source>
        <dbReference type="EMBL" id="PWN19555.1"/>
    </source>
</evidence>
<keyword evidence="2" id="KW-1185">Reference proteome</keyword>
<dbReference type="Proteomes" id="UP000245942">
    <property type="component" value="Unassembled WGS sequence"/>
</dbReference>
<dbReference type="RefSeq" id="XP_025346715.1">
    <property type="nucleotide sequence ID" value="XM_025495270.1"/>
</dbReference>
<gene>
    <name evidence="1" type="ORF">BCV69DRAFT_42762</name>
</gene>
<sequence length="108" mass="12232">MTEDVCSCVRTSMPASRASVSIMLFIRQSRDLKFEILVVVVDDDDDDVDGWYKYKVLTSSSSSSPSLASASASLSTPPFLLSTTRQKFPFWKRRRVIRLCSCYPLRQP</sequence>
<dbReference type="GeneID" id="37017004"/>
<dbReference type="EMBL" id="KZ819331">
    <property type="protein sequence ID" value="PWN19555.1"/>
    <property type="molecule type" value="Genomic_DNA"/>
</dbReference>
<dbReference type="AlphaFoldDB" id="A0A316U986"/>
<organism evidence="1 2">
    <name type="scientific">Pseudomicrostroma glucosiphilum</name>
    <dbReference type="NCBI Taxonomy" id="1684307"/>
    <lineage>
        <taxon>Eukaryota</taxon>
        <taxon>Fungi</taxon>
        <taxon>Dikarya</taxon>
        <taxon>Basidiomycota</taxon>
        <taxon>Ustilaginomycotina</taxon>
        <taxon>Exobasidiomycetes</taxon>
        <taxon>Microstromatales</taxon>
        <taxon>Microstromatales incertae sedis</taxon>
        <taxon>Pseudomicrostroma</taxon>
    </lineage>
</organism>
<accession>A0A316U986</accession>
<protein>
    <submittedName>
        <fullName evidence="1">Uncharacterized protein</fullName>
    </submittedName>
</protein>